<reference evidence="1" key="2">
    <citation type="submission" date="2021-04" db="EMBL/GenBank/DDBJ databases">
        <authorList>
            <person name="Gilroy R."/>
        </authorList>
    </citation>
    <scope>NUCLEOTIDE SEQUENCE</scope>
    <source>
        <strain evidence="1">CHK178-16964</strain>
    </source>
</reference>
<evidence type="ECO:0000313" key="2">
    <source>
        <dbReference type="Proteomes" id="UP000823900"/>
    </source>
</evidence>
<dbReference type="Proteomes" id="UP000823900">
    <property type="component" value="Unassembled WGS sequence"/>
</dbReference>
<reference evidence="1" key="1">
    <citation type="journal article" date="2021" name="PeerJ">
        <title>Extensive microbial diversity within the chicken gut microbiome revealed by metagenomics and culture.</title>
        <authorList>
            <person name="Gilroy R."/>
            <person name="Ravi A."/>
            <person name="Getino M."/>
            <person name="Pursley I."/>
            <person name="Horton D.L."/>
            <person name="Alikhan N.F."/>
            <person name="Baker D."/>
            <person name="Gharbi K."/>
            <person name="Hall N."/>
            <person name="Watson M."/>
            <person name="Adriaenssens E.M."/>
            <person name="Foster-Nyarko E."/>
            <person name="Jarju S."/>
            <person name="Secka A."/>
            <person name="Antonio M."/>
            <person name="Oren A."/>
            <person name="Chaudhuri R.R."/>
            <person name="La Ragione R."/>
            <person name="Hildebrand F."/>
            <person name="Pallen M.J."/>
        </authorList>
    </citation>
    <scope>NUCLEOTIDE SEQUENCE</scope>
    <source>
        <strain evidence="1">CHK178-16964</strain>
    </source>
</reference>
<proteinExistence type="predicted"/>
<comment type="caution">
    <text evidence="1">The sequence shown here is derived from an EMBL/GenBank/DDBJ whole genome shotgun (WGS) entry which is preliminary data.</text>
</comment>
<organism evidence="1 2">
    <name type="scientific">Candidatus Lachnoclostridium stercoravium</name>
    <dbReference type="NCBI Taxonomy" id="2838633"/>
    <lineage>
        <taxon>Bacteria</taxon>
        <taxon>Bacillati</taxon>
        <taxon>Bacillota</taxon>
        <taxon>Clostridia</taxon>
        <taxon>Lachnospirales</taxon>
        <taxon>Lachnospiraceae</taxon>
    </lineage>
</organism>
<dbReference type="EMBL" id="DWZA01000109">
    <property type="protein sequence ID" value="HJA72516.1"/>
    <property type="molecule type" value="Genomic_DNA"/>
</dbReference>
<evidence type="ECO:0000313" key="1">
    <source>
        <dbReference type="EMBL" id="HJA72516.1"/>
    </source>
</evidence>
<accession>A0A9D2HJF9</accession>
<dbReference type="AlphaFoldDB" id="A0A9D2HJF9"/>
<protein>
    <submittedName>
        <fullName evidence="1">DUF3830 family protein</fullName>
    </submittedName>
</protein>
<dbReference type="Pfam" id="PF12903">
    <property type="entry name" value="DUF3830"/>
    <property type="match status" value="1"/>
</dbReference>
<name>A0A9D2HJF9_9FIRM</name>
<dbReference type="InterPro" id="IPR024532">
    <property type="entry name" value="DUF3830"/>
</dbReference>
<dbReference type="Gene3D" id="2.40.100.20">
    <property type="match status" value="1"/>
</dbReference>
<gene>
    <name evidence="1" type="ORF">IAA07_13250</name>
</gene>
<sequence length="144" mass="16236">MKKIKITSGEFTFIARLEEEKSPESCKWLLSMLPWTDSMIHVSWSGHACFFRLQDRAWGVPYEGAPVRFPSKGEVLLYPGNRPEMQMGGELYFAWGPNAFSCDNGNLSGNHVMTIIEGLEDLEAFGQKVHIDGHQDTTLELLEG</sequence>